<feature type="compositionally biased region" description="Low complexity" evidence="1">
    <location>
        <begin position="369"/>
        <end position="391"/>
    </location>
</feature>
<evidence type="ECO:0000259" key="2">
    <source>
        <dbReference type="Pfam" id="PF12937"/>
    </source>
</evidence>
<evidence type="ECO:0000256" key="1">
    <source>
        <dbReference type="SAM" id="MobiDB-lite"/>
    </source>
</evidence>
<feature type="region of interest" description="Disordered" evidence="1">
    <location>
        <begin position="369"/>
        <end position="397"/>
    </location>
</feature>
<dbReference type="Gene3D" id="1.20.1280.50">
    <property type="match status" value="1"/>
</dbReference>
<dbReference type="Pfam" id="PF12937">
    <property type="entry name" value="F-box-like"/>
    <property type="match status" value="1"/>
</dbReference>
<feature type="domain" description="F-box" evidence="2">
    <location>
        <begin position="38"/>
        <end position="81"/>
    </location>
</feature>
<dbReference type="AlphaFoldDB" id="A0A4V1IRG3"/>
<evidence type="ECO:0000313" key="4">
    <source>
        <dbReference type="Proteomes" id="UP000269721"/>
    </source>
</evidence>
<organism evidence="3 4">
    <name type="scientific">Blyttiomyces helicus</name>
    <dbReference type="NCBI Taxonomy" id="388810"/>
    <lineage>
        <taxon>Eukaryota</taxon>
        <taxon>Fungi</taxon>
        <taxon>Fungi incertae sedis</taxon>
        <taxon>Chytridiomycota</taxon>
        <taxon>Chytridiomycota incertae sedis</taxon>
        <taxon>Chytridiomycetes</taxon>
        <taxon>Chytridiomycetes incertae sedis</taxon>
        <taxon>Blyttiomyces</taxon>
    </lineage>
</organism>
<dbReference type="InterPro" id="IPR001810">
    <property type="entry name" value="F-box_dom"/>
</dbReference>
<dbReference type="EMBL" id="KZ995800">
    <property type="protein sequence ID" value="RKO89957.1"/>
    <property type="molecule type" value="Genomic_DNA"/>
</dbReference>
<sequence>MSDISPTSPVAIRKDTEGVGVGKLVPLRSISKPRPPIPRVPTELLRQVFTYLPDSQLDRSRCLSLRSASLVCRHWESAASERFVVIRSPSARRNFMDSSRASASRKDRACLVRILDLRNRNWQPAAASFVRFVPRLSGLRALHTMWGSASPRLTYHGLDVNLDLLAAFLSSCSSLVLIAGRESGGEDDTLKSTRSFDLPSVGSSVGRLKFLPLLAEVRAHADVTFYNLLVQSLGAPLVELGSTGSIKWRHYGVDPPRFEADALPCLEVVEFHEGNFDSLSASLVKIRPPLSPIVLTNTLGGHTSTLPGFLHACPTIDHLELCTGNASPYAAIALLQDHPPLTVLLFSPIQFFGYGMDDRISSLVSASCGSEDRSSSSSISTTPATSTMTFSPESARLPRSSRSWARWATSTFKTTPPPHRIKFPSRIPRLCGLETRMSELAPCPTQRRSASEREGAETRGVPIPGGSS</sequence>
<protein>
    <recommendedName>
        <fullName evidence="2">F-box domain-containing protein</fullName>
    </recommendedName>
</protein>
<dbReference type="Proteomes" id="UP000269721">
    <property type="component" value="Unassembled WGS sequence"/>
</dbReference>
<proteinExistence type="predicted"/>
<dbReference type="InterPro" id="IPR036047">
    <property type="entry name" value="F-box-like_dom_sf"/>
</dbReference>
<name>A0A4V1IRG3_9FUNG</name>
<keyword evidence="4" id="KW-1185">Reference proteome</keyword>
<accession>A0A4V1IRG3</accession>
<reference evidence="4" key="1">
    <citation type="journal article" date="2018" name="Nat. Microbiol.">
        <title>Leveraging single-cell genomics to expand the fungal tree of life.</title>
        <authorList>
            <person name="Ahrendt S.R."/>
            <person name="Quandt C.A."/>
            <person name="Ciobanu D."/>
            <person name="Clum A."/>
            <person name="Salamov A."/>
            <person name="Andreopoulos B."/>
            <person name="Cheng J.F."/>
            <person name="Woyke T."/>
            <person name="Pelin A."/>
            <person name="Henrissat B."/>
            <person name="Reynolds N.K."/>
            <person name="Benny G.L."/>
            <person name="Smith M.E."/>
            <person name="James T.Y."/>
            <person name="Grigoriev I.V."/>
        </authorList>
    </citation>
    <scope>NUCLEOTIDE SEQUENCE [LARGE SCALE GENOMIC DNA]</scope>
</reference>
<feature type="region of interest" description="Disordered" evidence="1">
    <location>
        <begin position="438"/>
        <end position="468"/>
    </location>
</feature>
<dbReference type="SUPFAM" id="SSF81383">
    <property type="entry name" value="F-box domain"/>
    <property type="match status" value="1"/>
</dbReference>
<gene>
    <name evidence="3" type="ORF">BDK51DRAFT_50134</name>
</gene>
<evidence type="ECO:0000313" key="3">
    <source>
        <dbReference type="EMBL" id="RKO89957.1"/>
    </source>
</evidence>